<keyword evidence="7" id="KW-0573">Peptidoglycan synthesis</keyword>
<evidence type="ECO:0000256" key="4">
    <source>
        <dbReference type="ARBA" id="ARBA00022475"/>
    </source>
</evidence>
<evidence type="ECO:0008006" key="16">
    <source>
        <dbReference type="Google" id="ProtNLM"/>
    </source>
</evidence>
<dbReference type="InterPro" id="IPR005311">
    <property type="entry name" value="PBP_dimer"/>
</dbReference>
<keyword evidence="15" id="KW-1185">Reference proteome</keyword>
<evidence type="ECO:0000256" key="2">
    <source>
        <dbReference type="ARBA" id="ARBA00004236"/>
    </source>
</evidence>
<dbReference type="InterPro" id="IPR001460">
    <property type="entry name" value="PCN-bd_Tpept"/>
</dbReference>
<dbReference type="InterPro" id="IPR036138">
    <property type="entry name" value="PBP_dimer_sf"/>
</dbReference>
<organism evidence="14 15">
    <name type="scientific">Stomatobaculum longum</name>
    <dbReference type="NCBI Taxonomy" id="796942"/>
    <lineage>
        <taxon>Bacteria</taxon>
        <taxon>Bacillati</taxon>
        <taxon>Bacillota</taxon>
        <taxon>Clostridia</taxon>
        <taxon>Lachnospirales</taxon>
        <taxon>Lachnospiraceae</taxon>
        <taxon>Stomatobaculum</taxon>
    </lineage>
</organism>
<feature type="domain" description="Penicillin-binding protein transpeptidase" evidence="12">
    <location>
        <begin position="619"/>
        <end position="936"/>
    </location>
</feature>
<dbReference type="InterPro" id="IPR050515">
    <property type="entry name" value="Beta-lactam/transpept"/>
</dbReference>
<dbReference type="AlphaFoldDB" id="A0AA36Y6Q1"/>
<evidence type="ECO:0000259" key="13">
    <source>
        <dbReference type="Pfam" id="PF03717"/>
    </source>
</evidence>
<evidence type="ECO:0000256" key="9">
    <source>
        <dbReference type="ARBA" id="ARBA00023136"/>
    </source>
</evidence>
<feature type="domain" description="Penicillin-binding protein dimerisation" evidence="13">
    <location>
        <begin position="68"/>
        <end position="333"/>
    </location>
</feature>
<keyword evidence="8 11" id="KW-1133">Transmembrane helix</keyword>
<dbReference type="GO" id="GO:0005886">
    <property type="term" value="C:plasma membrane"/>
    <property type="evidence" value="ECO:0007669"/>
    <property type="project" value="UniProtKB-SubCell"/>
</dbReference>
<keyword evidence="5 11" id="KW-0812">Transmembrane</keyword>
<dbReference type="GeneID" id="86940111"/>
<keyword evidence="4" id="KW-1003">Cell membrane</keyword>
<accession>A0AA36Y6Q1</accession>
<comment type="subcellular location">
    <subcellularLocation>
        <location evidence="2">Cell membrane</location>
    </subcellularLocation>
    <subcellularLocation>
        <location evidence="1">Membrane</location>
        <topology evidence="1">Single-pass membrane protein</topology>
    </subcellularLocation>
</comment>
<gene>
    <name evidence="14" type="ORF">HMPREF9623_00318</name>
</gene>
<keyword evidence="9 11" id="KW-0472">Membrane</keyword>
<dbReference type="SUPFAM" id="SSF56601">
    <property type="entry name" value="beta-lactamase/transpeptidase-like"/>
    <property type="match status" value="1"/>
</dbReference>
<keyword evidence="6" id="KW-0133">Cell shape</keyword>
<proteinExistence type="inferred from homology"/>
<evidence type="ECO:0000256" key="3">
    <source>
        <dbReference type="ARBA" id="ARBA00007171"/>
    </source>
</evidence>
<dbReference type="Pfam" id="PF03717">
    <property type="entry name" value="PBP_dimer"/>
    <property type="match status" value="1"/>
</dbReference>
<reference evidence="14 15" key="1">
    <citation type="submission" date="2011-10" db="EMBL/GenBank/DDBJ databases">
        <title>The Genome Sequence of Lachnospiraceae bacterium ACC2.</title>
        <authorList>
            <consortium name="The Broad Institute Genome Sequencing Platform"/>
            <person name="Earl A."/>
            <person name="Ward D."/>
            <person name="Feldgarden M."/>
            <person name="Gevers D."/>
            <person name="Sizova M."/>
            <person name="Hazen A."/>
            <person name="Epstein S."/>
            <person name="Young S.K."/>
            <person name="Zeng Q."/>
            <person name="Gargeya S."/>
            <person name="Fitzgerald M."/>
            <person name="Haas B."/>
            <person name="Abouelleil A."/>
            <person name="Alvarado L."/>
            <person name="Arachchi H.M."/>
            <person name="Berlin A."/>
            <person name="Brown A."/>
            <person name="Chapman S.B."/>
            <person name="Chen Z."/>
            <person name="Dunbar C."/>
            <person name="Freedman E."/>
            <person name="Gearin G."/>
            <person name="Goldberg J."/>
            <person name="Griggs A."/>
            <person name="Gujja S."/>
            <person name="Heiman D."/>
            <person name="Howarth C."/>
            <person name="Larson L."/>
            <person name="Lui A."/>
            <person name="MacDonald P.J.P."/>
            <person name="Montmayeur A."/>
            <person name="Murphy C."/>
            <person name="Neiman D."/>
            <person name="Pearson M."/>
            <person name="Priest M."/>
            <person name="Roberts A."/>
            <person name="Saif S."/>
            <person name="Shea T."/>
            <person name="Shenoy N."/>
            <person name="Sisk P."/>
            <person name="Stolte C."/>
            <person name="Sykes S."/>
            <person name="Wortman J."/>
            <person name="Nusbaum C."/>
            <person name="Birren B."/>
        </authorList>
    </citation>
    <scope>NUCLEOTIDE SEQUENCE [LARGE SCALE GENOMIC DNA]</scope>
    <source>
        <strain evidence="14 15">ACC2</strain>
    </source>
</reference>
<dbReference type="Gene3D" id="3.90.1310.10">
    <property type="entry name" value="Penicillin-binding protein 2a (Domain 2)"/>
    <property type="match status" value="2"/>
</dbReference>
<dbReference type="GO" id="GO:0009252">
    <property type="term" value="P:peptidoglycan biosynthetic process"/>
    <property type="evidence" value="ECO:0007669"/>
    <property type="project" value="UniProtKB-KW"/>
</dbReference>
<dbReference type="SUPFAM" id="SSF56519">
    <property type="entry name" value="Penicillin binding protein dimerisation domain"/>
    <property type="match status" value="1"/>
</dbReference>
<evidence type="ECO:0000313" key="14">
    <source>
        <dbReference type="EMBL" id="EHO18134.1"/>
    </source>
</evidence>
<dbReference type="GO" id="GO:0071555">
    <property type="term" value="P:cell wall organization"/>
    <property type="evidence" value="ECO:0007669"/>
    <property type="project" value="UniProtKB-KW"/>
</dbReference>
<evidence type="ECO:0000256" key="8">
    <source>
        <dbReference type="ARBA" id="ARBA00022989"/>
    </source>
</evidence>
<feature type="transmembrane region" description="Helical" evidence="11">
    <location>
        <begin position="25"/>
        <end position="44"/>
    </location>
</feature>
<dbReference type="RefSeq" id="WP_009532153.1">
    <property type="nucleotide sequence ID" value="NZ_JH590861.1"/>
</dbReference>
<dbReference type="PANTHER" id="PTHR30627:SF2">
    <property type="entry name" value="PEPTIDOGLYCAN D,D-TRANSPEPTIDASE MRDA"/>
    <property type="match status" value="1"/>
</dbReference>
<keyword evidence="10" id="KW-0961">Cell wall biogenesis/degradation</keyword>
<dbReference type="GO" id="GO:0008360">
    <property type="term" value="P:regulation of cell shape"/>
    <property type="evidence" value="ECO:0007669"/>
    <property type="project" value="UniProtKB-KW"/>
</dbReference>
<evidence type="ECO:0000256" key="10">
    <source>
        <dbReference type="ARBA" id="ARBA00023316"/>
    </source>
</evidence>
<dbReference type="Pfam" id="PF00905">
    <property type="entry name" value="Transpeptidase"/>
    <property type="match status" value="1"/>
</dbReference>
<comment type="similarity">
    <text evidence="3">Belongs to the transpeptidase family.</text>
</comment>
<sequence>MLRDFLEFLRDRFERLQQNFKASRLVLLGFGYMGLLCIMIFRLYHLQIINGESYQKNYLQKTEKTVAIPATRGNIFDANGKLLAYNRLSYNVTIKDSGEYRKALQRNQMYYRLIQILNAHGETVTGRLEIGLNENNEFYYTSVNEEARKRFLRDFYGLKRVSELTGDGGKYPSEISAEELLNKRFLSYKLNLLTDEEGKPVTLSNLEKLELVNIRYTIGLTAYRSYESTTVVTHVKDETRVDILENQAKLLGVNCEQTTERVYNDEVPFSSLIGYVGKMPDEQLKELREKNPDYTLSDTIGRTGIEEYMEQDLHGKKGSRTMYVDNVGHVMEVESETEPVAGNDVYLSIDRDLQVGIYHQLEQHLAGIVAAKLVNEDNPNTETTDSTARLIPVKDAYYQLIGNNVLSLDHMKGDSASETERYIAERLSAYSESSLAAMREQLMNPSPLNMAELPNDQRAFLYFMYTSLTSADSGVISKDKIDSNKDYYARWKADSISLREFLQDGIKDGWVNTTAIKGIKKYAGAEEVYEALVNSSLESLKTDPDFEKLLCQYMIRNNLVGGRELCLALYDQGVLEPDPAAQAELAAGGPAYAYSFFVRLVSELKITPAQLALDPCTAGCVVTDVTTGKVKALVSYPGYDNNRLTNTMDAKYYNRLVKDESLPLYNNATQARKAPGSTFKPIIAIAALEENVIGLNDTVNCTGIYDAITPPLRCWIYPGRHGVQNIVAGIRNSCNVFFADLGHRLATNPQGEYDPALGIARLNKYATMFGLDQKSGVEIIENDPMISDQSPERSAIGQGTNSFANVQLSRYVTALANRGTVFDLSVLDRVTDWQGEAIRSYDPNVIRTMEVKPENWDAVQQGMRGVVESGSASRIFKGFEVNIAGKTGTAQESKTRANHAFFISFGPYESPKLAVTVNIPYGYTSANAASVAKDVYRLCFGYTNVDEILNAGAQRVSDVNIED</sequence>
<dbReference type="Proteomes" id="UP000018466">
    <property type="component" value="Unassembled WGS sequence"/>
</dbReference>
<evidence type="ECO:0000256" key="11">
    <source>
        <dbReference type="SAM" id="Phobius"/>
    </source>
</evidence>
<dbReference type="GO" id="GO:0071972">
    <property type="term" value="F:peptidoglycan L,D-transpeptidase activity"/>
    <property type="evidence" value="ECO:0007669"/>
    <property type="project" value="TreeGrafter"/>
</dbReference>
<evidence type="ECO:0000259" key="12">
    <source>
        <dbReference type="Pfam" id="PF00905"/>
    </source>
</evidence>
<protein>
    <recommendedName>
        <fullName evidence="16">Penicillin-binding protein 2</fullName>
    </recommendedName>
</protein>
<evidence type="ECO:0000256" key="6">
    <source>
        <dbReference type="ARBA" id="ARBA00022960"/>
    </source>
</evidence>
<dbReference type="InterPro" id="IPR012338">
    <property type="entry name" value="Beta-lactam/transpept-like"/>
</dbReference>
<evidence type="ECO:0000256" key="5">
    <source>
        <dbReference type="ARBA" id="ARBA00022692"/>
    </source>
</evidence>
<name>A0AA36Y6Q1_9FIRM</name>
<dbReference type="EMBL" id="AGEL01000003">
    <property type="protein sequence ID" value="EHO18134.1"/>
    <property type="molecule type" value="Genomic_DNA"/>
</dbReference>
<dbReference type="Gene3D" id="3.40.710.10">
    <property type="entry name" value="DD-peptidase/beta-lactamase superfamily"/>
    <property type="match status" value="1"/>
</dbReference>
<comment type="caution">
    <text evidence="14">The sequence shown here is derived from an EMBL/GenBank/DDBJ whole genome shotgun (WGS) entry which is preliminary data.</text>
</comment>
<dbReference type="PANTHER" id="PTHR30627">
    <property type="entry name" value="PEPTIDOGLYCAN D,D-TRANSPEPTIDASE"/>
    <property type="match status" value="1"/>
</dbReference>
<evidence type="ECO:0000256" key="1">
    <source>
        <dbReference type="ARBA" id="ARBA00004167"/>
    </source>
</evidence>
<evidence type="ECO:0000313" key="15">
    <source>
        <dbReference type="Proteomes" id="UP000018466"/>
    </source>
</evidence>
<dbReference type="GO" id="GO:0008658">
    <property type="term" value="F:penicillin binding"/>
    <property type="evidence" value="ECO:0007669"/>
    <property type="project" value="InterPro"/>
</dbReference>
<evidence type="ECO:0000256" key="7">
    <source>
        <dbReference type="ARBA" id="ARBA00022984"/>
    </source>
</evidence>